<dbReference type="PANTHER" id="PTHR41775:SF1">
    <property type="entry name" value="PEPTIDASE M6-LIKE DOMAIN-CONTAINING PROTEIN"/>
    <property type="match status" value="1"/>
</dbReference>
<sequence>MYRIGTAAATLALLAASAAAQGQVLQGGLELRWGDATPAPAGRTLPPKFHAALVLDHGARIALDPDEARRGAGDLYALANRRVAVQFSSRKSSSGNRAIEAIVPADQVDAPMPHVLTGKADGVAKATLGSTRWITIACRFSDITEEQKTVDFFRDQYGDAEGQLGHYWREVSYDKINLAGSDARGWYALPNARAHYVTEDDDGEEDADLNALFDDCTAAANADVDFSQVVGINMMFNGDLDGYAWGGGRCTTLDGANRCWSTTWNPPWSFNNLAPLAHEMGHGYGLPHSDNSDGDDDTYDNPWDVMSDGWSNAVYDATYGSRPKHINILQRDRLGWVDAARKRTIASGAARARVTLDYASLSGSSNVQMLVLQTPASPDPYRGTFYTVEARRPAGAYEGRLAGDAVIIHLVGSNYRFEAESQDADWPPADVANNEGSMFKVGEAWVSPDGLFSVYVESKTANGFVVVVGDGRVTGGKTPRRLKR</sequence>
<accession>A0A5C5U362</accession>
<evidence type="ECO:0008006" key="4">
    <source>
        <dbReference type="Google" id="ProtNLM"/>
    </source>
</evidence>
<organism evidence="2 3">
    <name type="scientific">Luteimonas marina</name>
    <dbReference type="NCBI Taxonomy" id="488485"/>
    <lineage>
        <taxon>Bacteria</taxon>
        <taxon>Pseudomonadati</taxon>
        <taxon>Pseudomonadota</taxon>
        <taxon>Gammaproteobacteria</taxon>
        <taxon>Lysobacterales</taxon>
        <taxon>Lysobacteraceae</taxon>
        <taxon>Luteimonas</taxon>
    </lineage>
</organism>
<dbReference type="Gene3D" id="3.40.390.10">
    <property type="entry name" value="Collagenase (Catalytic Domain)"/>
    <property type="match status" value="1"/>
</dbReference>
<dbReference type="GO" id="GO:0008237">
    <property type="term" value="F:metallopeptidase activity"/>
    <property type="evidence" value="ECO:0007669"/>
    <property type="project" value="InterPro"/>
</dbReference>
<feature type="signal peptide" evidence="1">
    <location>
        <begin position="1"/>
        <end position="20"/>
    </location>
</feature>
<name>A0A5C5U362_9GAMM</name>
<protein>
    <recommendedName>
        <fullName evidence="4">M6 family metalloprotease domain-containing protein</fullName>
    </recommendedName>
</protein>
<dbReference type="PANTHER" id="PTHR41775">
    <property type="entry name" value="SECRETED PROTEIN-RELATED"/>
    <property type="match status" value="1"/>
</dbReference>
<dbReference type="EMBL" id="VOHK01000004">
    <property type="protein sequence ID" value="TWT20366.1"/>
    <property type="molecule type" value="Genomic_DNA"/>
</dbReference>
<dbReference type="AlphaFoldDB" id="A0A5C5U362"/>
<keyword evidence="1" id="KW-0732">Signal</keyword>
<reference evidence="2 3" key="1">
    <citation type="journal article" date="2008" name="Int. J. Syst. Evol. Microbiol.">
        <title>Luteimonas marina sp. nov., isolated from seawater.</title>
        <authorList>
            <person name="Baik K.S."/>
            <person name="Park S.C."/>
            <person name="Kim M.S."/>
            <person name="Kim E.M."/>
            <person name="Park C."/>
            <person name="Chun J."/>
            <person name="Seong C.N."/>
        </authorList>
    </citation>
    <scope>NUCLEOTIDE SEQUENCE [LARGE SCALE GENOMIC DNA]</scope>
    <source>
        <strain evidence="2 3">FR1330</strain>
    </source>
</reference>
<evidence type="ECO:0000313" key="3">
    <source>
        <dbReference type="Proteomes" id="UP000319980"/>
    </source>
</evidence>
<proteinExistence type="predicted"/>
<dbReference type="SUPFAM" id="SSF55486">
    <property type="entry name" value="Metalloproteases ('zincins'), catalytic domain"/>
    <property type="match status" value="1"/>
</dbReference>
<dbReference type="RefSeq" id="WP_146388101.1">
    <property type="nucleotide sequence ID" value="NZ_VOHK01000004.1"/>
</dbReference>
<comment type="caution">
    <text evidence="2">The sequence shown here is derived from an EMBL/GenBank/DDBJ whole genome shotgun (WGS) entry which is preliminary data.</text>
</comment>
<evidence type="ECO:0000256" key="1">
    <source>
        <dbReference type="SAM" id="SignalP"/>
    </source>
</evidence>
<keyword evidence="3" id="KW-1185">Reference proteome</keyword>
<dbReference type="OrthoDB" id="5523924at2"/>
<gene>
    <name evidence="2" type="ORF">FQY83_11625</name>
</gene>
<dbReference type="Proteomes" id="UP000319980">
    <property type="component" value="Unassembled WGS sequence"/>
</dbReference>
<evidence type="ECO:0000313" key="2">
    <source>
        <dbReference type="EMBL" id="TWT20366.1"/>
    </source>
</evidence>
<feature type="chain" id="PRO_5022740796" description="M6 family metalloprotease domain-containing protein" evidence="1">
    <location>
        <begin position="21"/>
        <end position="484"/>
    </location>
</feature>
<dbReference type="InterPro" id="IPR024079">
    <property type="entry name" value="MetalloPept_cat_dom_sf"/>
</dbReference>